<keyword evidence="3" id="KW-1185">Reference proteome</keyword>
<organism evidence="2 3">
    <name type="scientific">Paxillus rubicundulus Ve08.2h10</name>
    <dbReference type="NCBI Taxonomy" id="930991"/>
    <lineage>
        <taxon>Eukaryota</taxon>
        <taxon>Fungi</taxon>
        <taxon>Dikarya</taxon>
        <taxon>Basidiomycota</taxon>
        <taxon>Agaricomycotina</taxon>
        <taxon>Agaricomycetes</taxon>
        <taxon>Agaricomycetidae</taxon>
        <taxon>Boletales</taxon>
        <taxon>Paxilineae</taxon>
        <taxon>Paxillaceae</taxon>
        <taxon>Paxillus</taxon>
    </lineage>
</organism>
<feature type="compositionally biased region" description="Polar residues" evidence="1">
    <location>
        <begin position="8"/>
        <end position="26"/>
    </location>
</feature>
<evidence type="ECO:0000256" key="1">
    <source>
        <dbReference type="SAM" id="MobiDB-lite"/>
    </source>
</evidence>
<dbReference type="InParanoid" id="A0A0D0BW94"/>
<feature type="region of interest" description="Disordered" evidence="1">
    <location>
        <begin position="1"/>
        <end position="46"/>
    </location>
</feature>
<reference evidence="2 3" key="1">
    <citation type="submission" date="2014-04" db="EMBL/GenBank/DDBJ databases">
        <authorList>
            <consortium name="DOE Joint Genome Institute"/>
            <person name="Kuo A."/>
            <person name="Kohler A."/>
            <person name="Jargeat P."/>
            <person name="Nagy L.G."/>
            <person name="Floudas D."/>
            <person name="Copeland A."/>
            <person name="Barry K.W."/>
            <person name="Cichocki N."/>
            <person name="Veneault-Fourrey C."/>
            <person name="LaButti K."/>
            <person name="Lindquist E.A."/>
            <person name="Lipzen A."/>
            <person name="Lundell T."/>
            <person name="Morin E."/>
            <person name="Murat C."/>
            <person name="Sun H."/>
            <person name="Tunlid A."/>
            <person name="Henrissat B."/>
            <person name="Grigoriev I.V."/>
            <person name="Hibbett D.S."/>
            <person name="Martin F."/>
            <person name="Nordberg H.P."/>
            <person name="Cantor M.N."/>
            <person name="Hua S.X."/>
        </authorList>
    </citation>
    <scope>NUCLEOTIDE SEQUENCE [LARGE SCALE GENOMIC DNA]</scope>
    <source>
        <strain evidence="2 3">Ve08.2h10</strain>
    </source>
</reference>
<reference evidence="3" key="2">
    <citation type="submission" date="2015-01" db="EMBL/GenBank/DDBJ databases">
        <title>Evolutionary Origins and Diversification of the Mycorrhizal Mutualists.</title>
        <authorList>
            <consortium name="DOE Joint Genome Institute"/>
            <consortium name="Mycorrhizal Genomics Consortium"/>
            <person name="Kohler A."/>
            <person name="Kuo A."/>
            <person name="Nagy L.G."/>
            <person name="Floudas D."/>
            <person name="Copeland A."/>
            <person name="Barry K.W."/>
            <person name="Cichocki N."/>
            <person name="Veneault-Fourrey C."/>
            <person name="LaButti K."/>
            <person name="Lindquist E.A."/>
            <person name="Lipzen A."/>
            <person name="Lundell T."/>
            <person name="Morin E."/>
            <person name="Murat C."/>
            <person name="Riley R."/>
            <person name="Ohm R."/>
            <person name="Sun H."/>
            <person name="Tunlid A."/>
            <person name="Henrissat B."/>
            <person name="Grigoriev I.V."/>
            <person name="Hibbett D.S."/>
            <person name="Martin F."/>
        </authorList>
    </citation>
    <scope>NUCLEOTIDE SEQUENCE [LARGE SCALE GENOMIC DNA]</scope>
    <source>
        <strain evidence="3">Ve08.2h10</strain>
    </source>
</reference>
<dbReference type="Proteomes" id="UP000054538">
    <property type="component" value="Unassembled WGS sequence"/>
</dbReference>
<dbReference type="AlphaFoldDB" id="A0A0D0BW94"/>
<dbReference type="EMBL" id="KN827994">
    <property type="protein sequence ID" value="KIK75597.1"/>
    <property type="molecule type" value="Genomic_DNA"/>
</dbReference>
<dbReference type="HOGENOM" id="CLU_2655211_0_0_1"/>
<sequence>MKKLLNDCSRSGQHKTSSIIKNQTPIKRQKMPKLDSSKSASSDVKRKKNACIYKKKLLIDHPYHAIPACPMQTAQG</sequence>
<gene>
    <name evidence="2" type="ORF">PAXRUDRAFT_18855</name>
</gene>
<evidence type="ECO:0000313" key="2">
    <source>
        <dbReference type="EMBL" id="KIK75597.1"/>
    </source>
</evidence>
<name>A0A0D0BW94_9AGAM</name>
<evidence type="ECO:0000313" key="3">
    <source>
        <dbReference type="Proteomes" id="UP000054538"/>
    </source>
</evidence>
<proteinExistence type="predicted"/>
<accession>A0A0D0BW94</accession>
<protein>
    <submittedName>
        <fullName evidence="2">Unplaced genomic scaffold scaffold_3172, whole genome shotgun sequence</fullName>
    </submittedName>
</protein>